<comment type="caution">
    <text evidence="7">The sequence shown here is derived from an EMBL/GenBank/DDBJ whole genome shotgun (WGS) entry which is preliminary data.</text>
</comment>
<protein>
    <recommendedName>
        <fullName evidence="6">Phosphagen kinase C-terminal domain-containing protein</fullName>
    </recommendedName>
</protein>
<evidence type="ECO:0000256" key="3">
    <source>
        <dbReference type="ARBA" id="ARBA00022777"/>
    </source>
</evidence>
<dbReference type="InterPro" id="IPR014746">
    <property type="entry name" value="Gln_synth/guanido_kin_cat_dom"/>
</dbReference>
<comment type="similarity">
    <text evidence="5">Belongs to the ATP:guanido phosphotransferase family.</text>
</comment>
<dbReference type="Proteomes" id="UP000037392">
    <property type="component" value="Unassembled WGS sequence"/>
</dbReference>
<feature type="domain" description="Phosphagen kinase C-terminal" evidence="6">
    <location>
        <begin position="14"/>
        <end position="245"/>
    </location>
</feature>
<dbReference type="AlphaFoldDB" id="A0A0J9BUP2"/>
<keyword evidence="4 5" id="KW-0067">ATP-binding</keyword>
<keyword evidence="3 5" id="KW-0418">Kinase</keyword>
<dbReference type="PROSITE" id="PS51510">
    <property type="entry name" value="PHOSPHAGEN_KINASE_C"/>
    <property type="match status" value="1"/>
</dbReference>
<feature type="binding site" evidence="5">
    <location>
        <begin position="198"/>
        <end position="203"/>
    </location>
    <ligand>
        <name>ATP</name>
        <dbReference type="ChEBI" id="CHEBI:30616"/>
    </ligand>
</feature>
<dbReference type="GO" id="GO:0005615">
    <property type="term" value="C:extracellular space"/>
    <property type="evidence" value="ECO:0007669"/>
    <property type="project" value="TreeGrafter"/>
</dbReference>
<feature type="binding site" evidence="5">
    <location>
        <begin position="17"/>
        <end position="21"/>
    </location>
    <ligand>
        <name>ATP</name>
        <dbReference type="ChEBI" id="CHEBI:30616"/>
    </ligand>
</feature>
<keyword evidence="1 5" id="KW-0808">Transferase</keyword>
<proteinExistence type="inferred from homology"/>
<dbReference type="InterPro" id="IPR022414">
    <property type="entry name" value="ATP-guanido_PTrfase_cat"/>
</dbReference>
<dbReference type="GO" id="GO:0046314">
    <property type="term" value="P:phosphocreatine biosynthetic process"/>
    <property type="evidence" value="ECO:0007669"/>
    <property type="project" value="InterPro"/>
</dbReference>
<dbReference type="Pfam" id="PF00217">
    <property type="entry name" value="ATP-gua_Ptrans"/>
    <property type="match status" value="1"/>
</dbReference>
<feature type="binding site" evidence="5">
    <location>
        <position position="116"/>
    </location>
    <ligand>
        <name>ATP</name>
        <dbReference type="ChEBI" id="CHEBI:30616"/>
    </ligand>
</feature>
<dbReference type="GO" id="GO:0005524">
    <property type="term" value="F:ATP binding"/>
    <property type="evidence" value="ECO:0007669"/>
    <property type="project" value="UniProtKB-UniRule"/>
</dbReference>
<evidence type="ECO:0000256" key="2">
    <source>
        <dbReference type="ARBA" id="ARBA00022741"/>
    </source>
</evidence>
<evidence type="ECO:0000256" key="5">
    <source>
        <dbReference type="PROSITE-ProRule" id="PRU00843"/>
    </source>
</evidence>
<dbReference type="InterPro" id="IPR023660">
    <property type="entry name" value="Arg_Kinase"/>
</dbReference>
<dbReference type="OrthoDB" id="9791353at2"/>
<reference evidence="7 8" key="1">
    <citation type="submission" date="2011-04" db="EMBL/GenBank/DDBJ databases">
        <title>The Genome Sequence of Clostridium citroniae WAL-19142.</title>
        <authorList>
            <consortium name="The Broad Institute Genome Sequencing Platform"/>
            <person name="Earl A."/>
            <person name="Ward D."/>
            <person name="Feldgarden M."/>
            <person name="Gevers D."/>
            <person name="Warren Y.A."/>
            <person name="Tyrrell K.L."/>
            <person name="Citron D.M."/>
            <person name="Goldstein E.J."/>
            <person name="Daigneault M."/>
            <person name="Allen-Vercoe E."/>
            <person name="Young S.K."/>
            <person name="Zeng Q."/>
            <person name="Gargeya S."/>
            <person name="Fitzgerald M."/>
            <person name="Haas B."/>
            <person name="Abouelleil A."/>
            <person name="Alvarado L."/>
            <person name="Arachchi H.M."/>
            <person name="Berlin A."/>
            <person name="Brown A."/>
            <person name="Chapman S.B."/>
            <person name="Chen Z."/>
            <person name="Dunbar C."/>
            <person name="Freedman E."/>
            <person name="Gearin G."/>
            <person name="Gellesch M."/>
            <person name="Goldberg J."/>
            <person name="Griggs A."/>
            <person name="Gujja S."/>
            <person name="Heilman E.R."/>
            <person name="Heiman D."/>
            <person name="Howarth C."/>
            <person name="Larson L."/>
            <person name="Lui A."/>
            <person name="MacDonald P.J."/>
            <person name="Mehta T."/>
            <person name="Montmayeur A."/>
            <person name="Murphy C."/>
            <person name="Neiman D."/>
            <person name="Pearson M."/>
            <person name="Priest M."/>
            <person name="Roberts A."/>
            <person name="Saif S."/>
            <person name="Shea T."/>
            <person name="Shenoy N."/>
            <person name="Sisk P."/>
            <person name="Stolte C."/>
            <person name="Sykes S."/>
            <person name="White J."/>
            <person name="Yandava C."/>
            <person name="Wortman J."/>
            <person name="Nusbaum C."/>
            <person name="Birren B."/>
        </authorList>
    </citation>
    <scope>NUCLEOTIDE SEQUENCE [LARGE SCALE GENOMIC DNA]</scope>
    <source>
        <strain evidence="7 8">WAL-19142</strain>
    </source>
</reference>
<dbReference type="RefSeq" id="WP_007863837.1">
    <property type="nucleotide sequence ID" value="NZ_KQ235881.1"/>
</dbReference>
<gene>
    <name evidence="7" type="ORF">HMPREF9470_04202</name>
</gene>
<evidence type="ECO:0000259" key="6">
    <source>
        <dbReference type="PROSITE" id="PS51510"/>
    </source>
</evidence>
<dbReference type="Gene3D" id="3.30.590.10">
    <property type="entry name" value="Glutamine synthetase/guanido kinase, catalytic domain"/>
    <property type="match status" value="1"/>
</dbReference>
<sequence length="346" mass="39621">MSKWFDSVDNKNSNIVYSRIRLARNWDEYAFPSRMTAQQCGEMLERMKEGLKNLPELDGNPYKYQQLNEVRELEKLALRERRILNLAAVNKKEPAGLLLSEDEGSSLVLGGDDHIRMQFLASGLKLDELWQKADAMDDYVNERYSYAFDEKYGYLTSFPTNVGTGLRACVVLHLPTLSQVRKFQSIVGDMSRFGTAIRGLYGEGSDNYGSLYEISNQRTLGLSEKEIVELVTKAASQLNNQEMRVRNATLNTQRLEREDEVYKSYGVLKYARKISEKDARIFISQLMAGEEDGLMSFDKKCSLYNLVLGIKPANLNLWAKRPLDKDEMDSVRAAYVRQNLPEIEVK</sequence>
<dbReference type="PANTHER" id="PTHR11547">
    <property type="entry name" value="ARGININE OR CREATINE KINASE"/>
    <property type="match status" value="1"/>
</dbReference>
<evidence type="ECO:0000256" key="4">
    <source>
        <dbReference type="ARBA" id="ARBA00022840"/>
    </source>
</evidence>
<organism evidence="7 8">
    <name type="scientific">[Clostridium] citroniae WAL-19142</name>
    <dbReference type="NCBI Taxonomy" id="742734"/>
    <lineage>
        <taxon>Bacteria</taxon>
        <taxon>Bacillati</taxon>
        <taxon>Bacillota</taxon>
        <taxon>Clostridia</taxon>
        <taxon>Lachnospirales</taxon>
        <taxon>Lachnospiraceae</taxon>
        <taxon>Enterocloster</taxon>
    </lineage>
</organism>
<evidence type="ECO:0000313" key="7">
    <source>
        <dbReference type="EMBL" id="KMW16702.1"/>
    </source>
</evidence>
<feature type="binding site" evidence="5">
    <location>
        <begin position="167"/>
        <end position="171"/>
    </location>
    <ligand>
        <name>ATP</name>
        <dbReference type="ChEBI" id="CHEBI:30616"/>
    </ligand>
</feature>
<dbReference type="EMBL" id="ADLK01000029">
    <property type="protein sequence ID" value="KMW16702.1"/>
    <property type="molecule type" value="Genomic_DNA"/>
</dbReference>
<comment type="caution">
    <text evidence="5">Lacks conserved residue(s) required for the propagation of feature annotation.</text>
</comment>
<dbReference type="GeneID" id="93161435"/>
<name>A0A0J9BUP2_9FIRM</name>
<evidence type="ECO:0000313" key="8">
    <source>
        <dbReference type="Proteomes" id="UP000037392"/>
    </source>
</evidence>
<dbReference type="PANTHER" id="PTHR11547:SF38">
    <property type="entry name" value="ARGININE KINASE 1-RELATED"/>
    <property type="match status" value="1"/>
</dbReference>
<dbReference type="GO" id="GO:0004111">
    <property type="term" value="F:creatine kinase activity"/>
    <property type="evidence" value="ECO:0007669"/>
    <property type="project" value="InterPro"/>
</dbReference>
<dbReference type="InterPro" id="IPR000749">
    <property type="entry name" value="ATP-guanido_PTrfase"/>
</dbReference>
<keyword evidence="2 5" id="KW-0547">Nucleotide-binding</keyword>
<dbReference type="CDD" id="cd07930">
    <property type="entry name" value="bacterial_phosphagen_kinase"/>
    <property type="match status" value="1"/>
</dbReference>
<evidence type="ECO:0000256" key="1">
    <source>
        <dbReference type="ARBA" id="ARBA00022679"/>
    </source>
</evidence>
<dbReference type="SUPFAM" id="SSF55931">
    <property type="entry name" value="Glutamine synthetase/guanido kinase"/>
    <property type="match status" value="1"/>
</dbReference>
<accession>A0A0J9BUP2</accession>
<dbReference type="PATRIC" id="fig|742734.4.peg.4505"/>